<evidence type="ECO:0000259" key="7">
    <source>
        <dbReference type="PROSITE" id="PS51352"/>
    </source>
</evidence>
<keyword evidence="2 6" id="KW-0049">Antioxidant</keyword>
<organism evidence="8 9">
    <name type="scientific">Laceyella tengchongensis</name>
    <dbReference type="NCBI Taxonomy" id="574699"/>
    <lineage>
        <taxon>Bacteria</taxon>
        <taxon>Bacillati</taxon>
        <taxon>Bacillota</taxon>
        <taxon>Bacilli</taxon>
        <taxon>Bacillales</taxon>
        <taxon>Thermoactinomycetaceae</taxon>
        <taxon>Laceyella</taxon>
    </lineage>
</organism>
<evidence type="ECO:0000256" key="6">
    <source>
        <dbReference type="HAMAP-Rule" id="MF_00269"/>
    </source>
</evidence>
<evidence type="ECO:0000313" key="9">
    <source>
        <dbReference type="Proteomes" id="UP001157946"/>
    </source>
</evidence>
<comment type="catalytic activity">
    <reaction evidence="6">
        <text>a hydroperoxide + [thioredoxin]-dithiol = an alcohol + [thioredoxin]-disulfide + H2O</text>
        <dbReference type="Rhea" id="RHEA:62620"/>
        <dbReference type="Rhea" id="RHEA-COMP:10698"/>
        <dbReference type="Rhea" id="RHEA-COMP:10700"/>
        <dbReference type="ChEBI" id="CHEBI:15377"/>
        <dbReference type="ChEBI" id="CHEBI:29950"/>
        <dbReference type="ChEBI" id="CHEBI:30879"/>
        <dbReference type="ChEBI" id="CHEBI:35924"/>
        <dbReference type="ChEBI" id="CHEBI:50058"/>
        <dbReference type="EC" id="1.11.1.24"/>
    </reaction>
</comment>
<keyword evidence="4 6" id="KW-1015">Disulfide bond</keyword>
<comment type="miscellaneous">
    <text evidence="6">The active site is a conserved redox-active cysteine residue, the peroxidatic cysteine (C(P)), which makes the nucleophilic attack on the peroxide substrate. The peroxide oxidizes the C(P)-SH to cysteine sulfenic acid (C(P)-SOH), which then reacts with another cysteine residue, the resolving cysteine (C(R)), to form a disulfide bridge. The disulfide is subsequently reduced by an appropriate electron donor to complete the catalytic cycle. In this atypical 2-Cys peroxiredoxin, C(R) is present in the same subunit to form an intramolecular disulfide. The disulfide is subsequently reduced by thioredoxin.</text>
</comment>
<keyword evidence="5 6" id="KW-0676">Redox-active center</keyword>
<dbReference type="Pfam" id="PF08534">
    <property type="entry name" value="Redoxin"/>
    <property type="match status" value="1"/>
</dbReference>
<dbReference type="InterPro" id="IPR013740">
    <property type="entry name" value="Redoxin"/>
</dbReference>
<proteinExistence type="inferred from homology"/>
<dbReference type="InterPro" id="IPR050455">
    <property type="entry name" value="Tpx_Peroxidase_subfamily"/>
</dbReference>
<feature type="domain" description="Thioredoxin" evidence="7">
    <location>
        <begin position="23"/>
        <end position="173"/>
    </location>
</feature>
<dbReference type="RefSeq" id="WP_022736989.1">
    <property type="nucleotide sequence ID" value="NZ_FXTU01000004.1"/>
</dbReference>
<dbReference type="PROSITE" id="PS01265">
    <property type="entry name" value="TPX"/>
    <property type="match status" value="1"/>
</dbReference>
<dbReference type="EC" id="1.11.1.24" evidence="6"/>
<evidence type="ECO:0000256" key="4">
    <source>
        <dbReference type="ARBA" id="ARBA00023157"/>
    </source>
</evidence>
<comment type="function">
    <text evidence="6">Thiol-specific peroxidase that catalyzes the reduction of hydrogen peroxide and organic hydroperoxides to water and alcohols, respectively. Plays a role in cell protection against oxidative stress by detoxifying peroxides.</text>
</comment>
<evidence type="ECO:0000256" key="5">
    <source>
        <dbReference type="ARBA" id="ARBA00023284"/>
    </source>
</evidence>
<dbReference type="Proteomes" id="UP001157946">
    <property type="component" value="Unassembled WGS sequence"/>
</dbReference>
<protein>
    <recommendedName>
        <fullName evidence="6">Thiol peroxidase</fullName>
        <shortName evidence="6">Tpx</shortName>
        <ecNumber evidence="6">1.11.1.24</ecNumber>
    </recommendedName>
    <alternativeName>
        <fullName evidence="6">Peroxiredoxin tpx</fullName>
        <shortName evidence="6">Prx</shortName>
    </alternativeName>
    <alternativeName>
        <fullName evidence="6">Thioredoxin peroxidase</fullName>
    </alternativeName>
    <alternativeName>
        <fullName evidence="6">Thioredoxin-dependent peroxiredoxin</fullName>
    </alternativeName>
</protein>
<dbReference type="InterPro" id="IPR002065">
    <property type="entry name" value="TPX"/>
</dbReference>
<dbReference type="CDD" id="cd03014">
    <property type="entry name" value="PRX_Atyp2cys"/>
    <property type="match status" value="1"/>
</dbReference>
<evidence type="ECO:0000256" key="2">
    <source>
        <dbReference type="ARBA" id="ARBA00022862"/>
    </source>
</evidence>
<dbReference type="AlphaFoldDB" id="A0AA46AG51"/>
<comment type="subunit">
    <text evidence="6">Homodimer.</text>
</comment>
<dbReference type="InterPro" id="IPR036249">
    <property type="entry name" value="Thioredoxin-like_sf"/>
</dbReference>
<dbReference type="SUPFAM" id="SSF52833">
    <property type="entry name" value="Thioredoxin-like"/>
    <property type="match status" value="1"/>
</dbReference>
<dbReference type="EMBL" id="FXTU01000004">
    <property type="protein sequence ID" value="SMP24000.1"/>
    <property type="molecule type" value="Genomic_DNA"/>
</dbReference>
<dbReference type="InterPro" id="IPR013766">
    <property type="entry name" value="Thioredoxin_domain"/>
</dbReference>
<keyword evidence="9" id="KW-1185">Reference proteome</keyword>
<keyword evidence="3 6" id="KW-0560">Oxidoreductase</keyword>
<sequence>MTIERQAAVTFKGNPVTLLGPELKVGDKAPDFTVLANDLSPVTLDSSKGSVRIISVVPSVDTGVCDMQTRRFNEEAAKLDGVKVLTVSVDLPFAQKRWCGAAGVENVQTLSDHRDLSFGTAYGVAIKELRLLARAVFVVDRNDQIVYVEYVPEVTNHPDYEAPVLAAKKALNA</sequence>
<feature type="active site" description="Cysteine sulfenic acid (-SOH) intermediate" evidence="6">
    <location>
        <position position="65"/>
    </location>
</feature>
<feature type="disulfide bond" description="Redox-active" evidence="6">
    <location>
        <begin position="65"/>
        <end position="99"/>
    </location>
</feature>
<name>A0AA46AG51_9BACL</name>
<evidence type="ECO:0000256" key="1">
    <source>
        <dbReference type="ARBA" id="ARBA00022559"/>
    </source>
</evidence>
<keyword evidence="1 6" id="KW-0575">Peroxidase</keyword>
<comment type="similarity">
    <text evidence="6">Belongs to the peroxiredoxin family. Tpx subfamily.</text>
</comment>
<dbReference type="NCBIfam" id="NF001808">
    <property type="entry name" value="PRK00522.1"/>
    <property type="match status" value="1"/>
</dbReference>
<reference evidence="8" key="1">
    <citation type="submission" date="2017-05" db="EMBL/GenBank/DDBJ databases">
        <authorList>
            <person name="Varghese N."/>
            <person name="Submissions S."/>
        </authorList>
    </citation>
    <scope>NUCLEOTIDE SEQUENCE</scope>
    <source>
        <strain evidence="8">DSM 45262</strain>
    </source>
</reference>
<gene>
    <name evidence="6" type="primary">tpx</name>
    <name evidence="8" type="ORF">SAMN06265361_104270</name>
</gene>
<dbReference type="PANTHER" id="PTHR43110">
    <property type="entry name" value="THIOL PEROXIDASE"/>
    <property type="match status" value="1"/>
</dbReference>
<dbReference type="PANTHER" id="PTHR43110:SF1">
    <property type="entry name" value="THIOL PEROXIDASE"/>
    <property type="match status" value="1"/>
</dbReference>
<evidence type="ECO:0000313" key="8">
    <source>
        <dbReference type="EMBL" id="SMP24000.1"/>
    </source>
</evidence>
<evidence type="ECO:0000256" key="3">
    <source>
        <dbReference type="ARBA" id="ARBA00023002"/>
    </source>
</evidence>
<dbReference type="Gene3D" id="3.40.30.10">
    <property type="entry name" value="Glutaredoxin"/>
    <property type="match status" value="1"/>
</dbReference>
<dbReference type="PROSITE" id="PS51352">
    <property type="entry name" value="THIOREDOXIN_2"/>
    <property type="match status" value="1"/>
</dbReference>
<comment type="caution">
    <text evidence="8">The sequence shown here is derived from an EMBL/GenBank/DDBJ whole genome shotgun (WGS) entry which is preliminary data.</text>
</comment>
<dbReference type="InterPro" id="IPR018219">
    <property type="entry name" value="Tpx_CS"/>
</dbReference>
<accession>A0AA46AG51</accession>
<dbReference type="GO" id="GO:0008379">
    <property type="term" value="F:thioredoxin peroxidase activity"/>
    <property type="evidence" value="ECO:0007669"/>
    <property type="project" value="UniProtKB-UniRule"/>
</dbReference>
<dbReference type="HAMAP" id="MF_00269">
    <property type="entry name" value="Tpx"/>
    <property type="match status" value="1"/>
</dbReference>